<evidence type="ECO:0000313" key="2">
    <source>
        <dbReference type="Proteomes" id="UP001500683"/>
    </source>
</evidence>
<protein>
    <submittedName>
        <fullName evidence="1">Uncharacterized protein</fullName>
    </submittedName>
</protein>
<name>A0ABP7WLK6_9ACTN</name>
<proteinExistence type="predicted"/>
<sequence>MSAVVWGDVCGPPCEVPAAWAKATSGGSSTVRSGAAGGAVAVGGAIWSGPVASVGVAAEAGASAPAGGVPYGGVWPVTGGTA</sequence>
<keyword evidence="2" id="KW-1185">Reference proteome</keyword>
<reference evidence="2" key="1">
    <citation type="journal article" date="2019" name="Int. J. Syst. Evol. Microbiol.">
        <title>The Global Catalogue of Microorganisms (GCM) 10K type strain sequencing project: providing services to taxonomists for standard genome sequencing and annotation.</title>
        <authorList>
            <consortium name="The Broad Institute Genomics Platform"/>
            <consortium name="The Broad Institute Genome Sequencing Center for Infectious Disease"/>
            <person name="Wu L."/>
            <person name="Ma J."/>
        </authorList>
    </citation>
    <scope>NUCLEOTIDE SEQUENCE [LARGE SCALE GENOMIC DNA]</scope>
    <source>
        <strain evidence="2">JCM 16702</strain>
    </source>
</reference>
<accession>A0ABP7WLK6</accession>
<dbReference type="Proteomes" id="UP001500683">
    <property type="component" value="Unassembled WGS sequence"/>
</dbReference>
<evidence type="ECO:0000313" key="1">
    <source>
        <dbReference type="EMBL" id="GAA4090995.1"/>
    </source>
</evidence>
<comment type="caution">
    <text evidence="1">The sequence shown here is derived from an EMBL/GenBank/DDBJ whole genome shotgun (WGS) entry which is preliminary data.</text>
</comment>
<dbReference type="EMBL" id="BAAAZG010000047">
    <property type="protein sequence ID" value="GAA4090995.1"/>
    <property type="molecule type" value="Genomic_DNA"/>
</dbReference>
<gene>
    <name evidence="1" type="ORF">GCM10022214_59840</name>
</gene>
<organism evidence="1 2">
    <name type="scientific">Actinomadura miaoliensis</name>
    <dbReference type="NCBI Taxonomy" id="430685"/>
    <lineage>
        <taxon>Bacteria</taxon>
        <taxon>Bacillati</taxon>
        <taxon>Actinomycetota</taxon>
        <taxon>Actinomycetes</taxon>
        <taxon>Streptosporangiales</taxon>
        <taxon>Thermomonosporaceae</taxon>
        <taxon>Actinomadura</taxon>
    </lineage>
</organism>